<evidence type="ECO:0000256" key="3">
    <source>
        <dbReference type="ARBA" id="ARBA00023187"/>
    </source>
</evidence>
<dbReference type="InterPro" id="IPR012677">
    <property type="entry name" value="Nucleotide-bd_a/b_plait_sf"/>
</dbReference>
<dbReference type="EMBL" id="OX465084">
    <property type="protein sequence ID" value="CAI9299751.1"/>
    <property type="molecule type" value="Genomic_DNA"/>
</dbReference>
<keyword evidence="3" id="KW-0508">mRNA splicing</keyword>
<dbReference type="InterPro" id="IPR000504">
    <property type="entry name" value="RRM_dom"/>
</dbReference>
<feature type="region of interest" description="Disordered" evidence="5">
    <location>
        <begin position="46"/>
        <end position="69"/>
    </location>
</feature>
<sequence length="425" mass="49117">MLTKVVTLEKLKLCIASTSLQLGWIRIDYLIYSSWEKGNQNALKGYERSKREGGDQSGGWTEVRRRNKTPQDTRTVVTTYYVSNLPDNVSKLKIMNSFQKFGKLVDIYIGGKRDRSGSIFAFVIFEVVRDVKRLEYEMGRIRCGHYILRVNVEKYQKQDTLENKDNTKIAAPQMIMKTDTWRPTNQSLSFVDVVRGTTVKHSANEVKHINIRPTGFSKCSHDYVMVNEAINIQIIGELPMILSLEGNHETAIHYIGGMNVILKFVNSKATKVFHENQHNWNRWFKWIKIRFNDDLIYERLTWVRILGLPIRFRSFGNYMKAANAFGKALDSSWTKSDVSFGNKKYKVGVVECDGDWLPFDNPSTTTEIHDTKVVDEDDEMYEDNCIEEDDYDDVNDSDEDGISATWEVPMHVKNIIQDGKIIKES</sequence>
<evidence type="ECO:0000256" key="1">
    <source>
        <dbReference type="ARBA" id="ARBA00022664"/>
    </source>
</evidence>
<dbReference type="GO" id="GO:0005681">
    <property type="term" value="C:spliceosomal complex"/>
    <property type="evidence" value="ECO:0007669"/>
    <property type="project" value="UniProtKB-KW"/>
</dbReference>
<dbReference type="InterPro" id="IPR050907">
    <property type="entry name" value="SRSF"/>
</dbReference>
<dbReference type="Pfam" id="PF00076">
    <property type="entry name" value="RRM_1"/>
    <property type="match status" value="1"/>
</dbReference>
<dbReference type="PANTHER" id="PTHR23147">
    <property type="entry name" value="SERINE/ARGININE RICH SPLICING FACTOR"/>
    <property type="match status" value="1"/>
</dbReference>
<keyword evidence="2" id="KW-0747">Spliceosome</keyword>
<gene>
    <name evidence="7" type="ORF">LSALG_LOCUS38441</name>
</gene>
<dbReference type="Gene3D" id="3.30.70.330">
    <property type="match status" value="1"/>
</dbReference>
<protein>
    <recommendedName>
        <fullName evidence="6">RRM domain-containing protein</fullName>
    </recommendedName>
</protein>
<evidence type="ECO:0000259" key="6">
    <source>
        <dbReference type="PROSITE" id="PS50102"/>
    </source>
</evidence>
<accession>A0AA35ZVW7</accession>
<reference evidence="7" key="1">
    <citation type="submission" date="2023-04" db="EMBL/GenBank/DDBJ databases">
        <authorList>
            <person name="Vijverberg K."/>
            <person name="Xiong W."/>
            <person name="Schranz E."/>
        </authorList>
    </citation>
    <scope>NUCLEOTIDE SEQUENCE</scope>
</reference>
<evidence type="ECO:0000256" key="2">
    <source>
        <dbReference type="ARBA" id="ARBA00022728"/>
    </source>
</evidence>
<dbReference type="AlphaFoldDB" id="A0AA35ZVW7"/>
<dbReference type="SMART" id="SM00360">
    <property type="entry name" value="RRM"/>
    <property type="match status" value="1"/>
</dbReference>
<organism evidence="7 8">
    <name type="scientific">Lactuca saligna</name>
    <name type="common">Willowleaf lettuce</name>
    <dbReference type="NCBI Taxonomy" id="75948"/>
    <lineage>
        <taxon>Eukaryota</taxon>
        <taxon>Viridiplantae</taxon>
        <taxon>Streptophyta</taxon>
        <taxon>Embryophyta</taxon>
        <taxon>Tracheophyta</taxon>
        <taxon>Spermatophyta</taxon>
        <taxon>Magnoliopsida</taxon>
        <taxon>eudicotyledons</taxon>
        <taxon>Gunneridae</taxon>
        <taxon>Pentapetalae</taxon>
        <taxon>asterids</taxon>
        <taxon>campanulids</taxon>
        <taxon>Asterales</taxon>
        <taxon>Asteraceae</taxon>
        <taxon>Cichorioideae</taxon>
        <taxon>Cichorieae</taxon>
        <taxon>Lactucinae</taxon>
        <taxon>Lactuca</taxon>
    </lineage>
</organism>
<dbReference type="SUPFAM" id="SSF54928">
    <property type="entry name" value="RNA-binding domain, RBD"/>
    <property type="match status" value="1"/>
</dbReference>
<proteinExistence type="predicted"/>
<name>A0AA35ZVW7_LACSI</name>
<dbReference type="GO" id="GO:0003723">
    <property type="term" value="F:RNA binding"/>
    <property type="evidence" value="ECO:0007669"/>
    <property type="project" value="UniProtKB-UniRule"/>
</dbReference>
<keyword evidence="8" id="KW-1185">Reference proteome</keyword>
<keyword evidence="1" id="KW-0507">mRNA processing</keyword>
<dbReference type="GO" id="GO:0008380">
    <property type="term" value="P:RNA splicing"/>
    <property type="evidence" value="ECO:0007669"/>
    <property type="project" value="UniProtKB-KW"/>
</dbReference>
<dbReference type="CDD" id="cd00590">
    <property type="entry name" value="RRM_SF"/>
    <property type="match status" value="1"/>
</dbReference>
<dbReference type="PROSITE" id="PS50102">
    <property type="entry name" value="RRM"/>
    <property type="match status" value="1"/>
</dbReference>
<dbReference type="Proteomes" id="UP001177003">
    <property type="component" value="Chromosome 8"/>
</dbReference>
<evidence type="ECO:0000313" key="7">
    <source>
        <dbReference type="EMBL" id="CAI9299751.1"/>
    </source>
</evidence>
<evidence type="ECO:0000256" key="5">
    <source>
        <dbReference type="SAM" id="MobiDB-lite"/>
    </source>
</evidence>
<evidence type="ECO:0000256" key="4">
    <source>
        <dbReference type="PROSITE-ProRule" id="PRU00176"/>
    </source>
</evidence>
<feature type="domain" description="RRM" evidence="6">
    <location>
        <begin position="78"/>
        <end position="155"/>
    </location>
</feature>
<dbReference type="GO" id="GO:0006397">
    <property type="term" value="P:mRNA processing"/>
    <property type="evidence" value="ECO:0007669"/>
    <property type="project" value="UniProtKB-KW"/>
</dbReference>
<dbReference type="InterPro" id="IPR035979">
    <property type="entry name" value="RBD_domain_sf"/>
</dbReference>
<keyword evidence="4" id="KW-0694">RNA-binding</keyword>
<evidence type="ECO:0000313" key="8">
    <source>
        <dbReference type="Proteomes" id="UP001177003"/>
    </source>
</evidence>